<gene>
    <name evidence="3" type="ORF">KR51_00029010</name>
</gene>
<feature type="compositionally biased region" description="Gly residues" evidence="1">
    <location>
        <begin position="72"/>
        <end position="81"/>
    </location>
</feature>
<reference evidence="3 4" key="1">
    <citation type="submission" date="2013-05" db="EMBL/GenBank/DDBJ databases">
        <title>Draft genome sequence of Rubidibacter lacunae KORDI 51-2.</title>
        <authorList>
            <person name="Choi D.H."/>
            <person name="Noh J.H."/>
            <person name="Kwon K.-K."/>
            <person name="Lee J.-H."/>
            <person name="Ryu J.-Y."/>
        </authorList>
    </citation>
    <scope>NUCLEOTIDE SEQUENCE [LARGE SCALE GENOMIC DNA]</scope>
    <source>
        <strain evidence="3 4">KORDI 51-2</strain>
    </source>
</reference>
<dbReference type="Proteomes" id="UP000016960">
    <property type="component" value="Unassembled WGS sequence"/>
</dbReference>
<evidence type="ECO:0000256" key="2">
    <source>
        <dbReference type="SAM" id="SignalP"/>
    </source>
</evidence>
<dbReference type="RefSeq" id="WP_022608465.1">
    <property type="nucleotide sequence ID" value="NZ_ASSJ01000075.1"/>
</dbReference>
<dbReference type="STRING" id="582515.KR51_00029010"/>
<keyword evidence="2" id="KW-0732">Signal</keyword>
<dbReference type="OrthoDB" id="516954at2"/>
<feature type="chain" id="PRO_5004659308" evidence="2">
    <location>
        <begin position="22"/>
        <end position="81"/>
    </location>
</feature>
<sequence>MIPKVLAVLGLSAAIFAVANAYTQPAAFHLGQQRQRVYWPRHDTRPSGYYYGRYGTRQRWDPIPVRRSTGNFTGGGPGSGK</sequence>
<dbReference type="AlphaFoldDB" id="U5DJ10"/>
<organism evidence="3 4">
    <name type="scientific">Rubidibacter lacunae KORDI 51-2</name>
    <dbReference type="NCBI Taxonomy" id="582515"/>
    <lineage>
        <taxon>Bacteria</taxon>
        <taxon>Bacillati</taxon>
        <taxon>Cyanobacteriota</taxon>
        <taxon>Cyanophyceae</taxon>
        <taxon>Oscillatoriophycideae</taxon>
        <taxon>Chroococcales</taxon>
        <taxon>Aphanothecaceae</taxon>
        <taxon>Rubidibacter</taxon>
    </lineage>
</organism>
<proteinExistence type="predicted"/>
<comment type="caution">
    <text evidence="3">The sequence shown here is derived from an EMBL/GenBank/DDBJ whole genome shotgun (WGS) entry which is preliminary data.</text>
</comment>
<dbReference type="eggNOG" id="ENOG50331JX">
    <property type="taxonomic scope" value="Bacteria"/>
</dbReference>
<dbReference type="InParanoid" id="U5DJ10"/>
<dbReference type="EMBL" id="ASSJ01000075">
    <property type="protein sequence ID" value="ERN40574.1"/>
    <property type="molecule type" value="Genomic_DNA"/>
</dbReference>
<feature type="region of interest" description="Disordered" evidence="1">
    <location>
        <begin position="61"/>
        <end position="81"/>
    </location>
</feature>
<accession>U5DJ10</accession>
<protein>
    <submittedName>
        <fullName evidence="3">Uncharacterized protein</fullName>
    </submittedName>
</protein>
<evidence type="ECO:0000313" key="3">
    <source>
        <dbReference type="EMBL" id="ERN40574.1"/>
    </source>
</evidence>
<keyword evidence="4" id="KW-1185">Reference proteome</keyword>
<feature type="signal peptide" evidence="2">
    <location>
        <begin position="1"/>
        <end position="21"/>
    </location>
</feature>
<evidence type="ECO:0000256" key="1">
    <source>
        <dbReference type="SAM" id="MobiDB-lite"/>
    </source>
</evidence>
<evidence type="ECO:0000313" key="4">
    <source>
        <dbReference type="Proteomes" id="UP000016960"/>
    </source>
</evidence>
<name>U5DJ10_9CHRO</name>